<comment type="caution">
    <text evidence="1">The sequence shown here is derived from an EMBL/GenBank/DDBJ whole genome shotgun (WGS) entry which is preliminary data.</text>
</comment>
<keyword evidence="2" id="KW-1185">Reference proteome</keyword>
<protein>
    <submittedName>
        <fullName evidence="1">Uncharacterized protein</fullName>
    </submittedName>
</protein>
<name>A0A6A4VLS3_AMPAM</name>
<proteinExistence type="predicted"/>
<dbReference type="EMBL" id="VIIS01001895">
    <property type="protein sequence ID" value="KAF0291248.1"/>
    <property type="molecule type" value="Genomic_DNA"/>
</dbReference>
<dbReference type="AlphaFoldDB" id="A0A6A4VLS3"/>
<gene>
    <name evidence="1" type="ORF">FJT64_010590</name>
</gene>
<organism evidence="1 2">
    <name type="scientific">Amphibalanus amphitrite</name>
    <name type="common">Striped barnacle</name>
    <name type="synonym">Balanus amphitrite</name>
    <dbReference type="NCBI Taxonomy" id="1232801"/>
    <lineage>
        <taxon>Eukaryota</taxon>
        <taxon>Metazoa</taxon>
        <taxon>Ecdysozoa</taxon>
        <taxon>Arthropoda</taxon>
        <taxon>Crustacea</taxon>
        <taxon>Multicrustacea</taxon>
        <taxon>Cirripedia</taxon>
        <taxon>Thoracica</taxon>
        <taxon>Thoracicalcarea</taxon>
        <taxon>Balanomorpha</taxon>
        <taxon>Balanoidea</taxon>
        <taxon>Balanidae</taxon>
        <taxon>Amphibalaninae</taxon>
        <taxon>Amphibalanus</taxon>
    </lineage>
</organism>
<evidence type="ECO:0000313" key="2">
    <source>
        <dbReference type="Proteomes" id="UP000440578"/>
    </source>
</evidence>
<reference evidence="1 2" key="1">
    <citation type="submission" date="2019-07" db="EMBL/GenBank/DDBJ databases">
        <title>Draft genome assembly of a fouling barnacle, Amphibalanus amphitrite (Darwin, 1854): The first reference genome for Thecostraca.</title>
        <authorList>
            <person name="Kim W."/>
        </authorList>
    </citation>
    <scope>NUCLEOTIDE SEQUENCE [LARGE SCALE GENOMIC DNA]</scope>
    <source>
        <strain evidence="1">SNU_AA5</strain>
        <tissue evidence="1">Soma without cirri and trophi</tissue>
    </source>
</reference>
<sequence>MMLPPAMFLMEGVAALWAQRDAQDLLHAQDLESGAAGTLQYRRSVEVTRRPHRSADGLGGWAVGAGGSADSGGQFPVLAPATCRQ</sequence>
<accession>A0A6A4VLS3</accession>
<evidence type="ECO:0000313" key="1">
    <source>
        <dbReference type="EMBL" id="KAF0291248.1"/>
    </source>
</evidence>
<dbReference type="Proteomes" id="UP000440578">
    <property type="component" value="Unassembled WGS sequence"/>
</dbReference>